<evidence type="ECO:0000256" key="6">
    <source>
        <dbReference type="ARBA" id="ARBA00022729"/>
    </source>
</evidence>
<keyword evidence="8" id="KW-0560">Oxidoreductase</keyword>
<keyword evidence="9" id="KW-0186">Copper</keyword>
<dbReference type="Pfam" id="PF00394">
    <property type="entry name" value="Cu-oxidase"/>
    <property type="match status" value="1"/>
</dbReference>
<evidence type="ECO:0000256" key="13">
    <source>
        <dbReference type="SAM" id="SignalP"/>
    </source>
</evidence>
<evidence type="ECO:0000256" key="2">
    <source>
        <dbReference type="ARBA" id="ARBA00001935"/>
    </source>
</evidence>
<evidence type="ECO:0000256" key="4">
    <source>
        <dbReference type="ARBA" id="ARBA00012297"/>
    </source>
</evidence>
<dbReference type="InterPro" id="IPR045087">
    <property type="entry name" value="Cu-oxidase_fam"/>
</dbReference>
<name>A0A2T3YR43_TRIA4</name>
<dbReference type="SMR" id="A0A2T3YR43"/>
<feature type="domain" description="Plastocyanin-like" evidence="16">
    <location>
        <begin position="74"/>
        <end position="189"/>
    </location>
</feature>
<dbReference type="SUPFAM" id="SSF49503">
    <property type="entry name" value="Cupredoxins"/>
    <property type="match status" value="3"/>
</dbReference>
<dbReference type="FunFam" id="2.60.40.420:FF:000046">
    <property type="entry name" value="Multicopper oxidase"/>
    <property type="match status" value="1"/>
</dbReference>
<dbReference type="FunFam" id="2.60.40.420:FF:000021">
    <property type="entry name" value="Extracellular dihydrogeodin oxidase/laccase"/>
    <property type="match status" value="1"/>
</dbReference>
<dbReference type="CDD" id="cd13880">
    <property type="entry name" value="CuRO_2_MaLCC_like"/>
    <property type="match status" value="1"/>
</dbReference>
<feature type="domain" description="Plastocyanin-like" evidence="15">
    <location>
        <begin position="414"/>
        <end position="531"/>
    </location>
</feature>
<gene>
    <name evidence="17" type="ORF">M441DRAFT_154312</name>
</gene>
<keyword evidence="10" id="KW-1015">Disulfide bond</keyword>
<evidence type="ECO:0000313" key="18">
    <source>
        <dbReference type="Proteomes" id="UP000240493"/>
    </source>
</evidence>
<dbReference type="InterPro" id="IPR001117">
    <property type="entry name" value="Cu-oxidase_2nd"/>
</dbReference>
<dbReference type="OrthoDB" id="2121828at2759"/>
<dbReference type="FunFam" id="2.60.40.420:FF:000038">
    <property type="entry name" value="Extracellular dihydrogeodin oxidase/laccase"/>
    <property type="match status" value="1"/>
</dbReference>
<evidence type="ECO:0000256" key="10">
    <source>
        <dbReference type="ARBA" id="ARBA00023157"/>
    </source>
</evidence>
<dbReference type="Gene3D" id="2.60.40.420">
    <property type="entry name" value="Cupredoxins - blue copper proteins"/>
    <property type="match status" value="3"/>
</dbReference>
<reference evidence="17 18" key="1">
    <citation type="submission" date="2016-07" db="EMBL/GenBank/DDBJ databases">
        <title>Multiple horizontal gene transfer events from other fungi enriched the ability of initially mycotrophic Trichoderma (Ascomycota) to feed on dead plant biomass.</title>
        <authorList>
            <consortium name="DOE Joint Genome Institute"/>
            <person name="Aerts A."/>
            <person name="Atanasova L."/>
            <person name="Chenthamara K."/>
            <person name="Zhang J."/>
            <person name="Grujic M."/>
            <person name="Henrissat B."/>
            <person name="Kuo A."/>
            <person name="Salamov A."/>
            <person name="Lipzen A."/>
            <person name="Labutti K."/>
            <person name="Barry K."/>
            <person name="Miao Y."/>
            <person name="Rahimi M.J."/>
            <person name="Shen Q."/>
            <person name="Grigoriev I.V."/>
            <person name="Kubicek C.P."/>
            <person name="Druzhinina I.S."/>
        </authorList>
    </citation>
    <scope>NUCLEOTIDE SEQUENCE [LARGE SCALE GENOMIC DNA]</scope>
    <source>
        <strain evidence="17 18">CBS 433.97</strain>
    </source>
</reference>
<dbReference type="CDD" id="cd13901">
    <property type="entry name" value="CuRO_3_MaLCC_like"/>
    <property type="match status" value="1"/>
</dbReference>
<comment type="catalytic activity">
    <reaction evidence="1">
        <text>4 hydroquinone + O2 = 4 benzosemiquinone + 2 H2O</text>
        <dbReference type="Rhea" id="RHEA:11276"/>
        <dbReference type="ChEBI" id="CHEBI:15377"/>
        <dbReference type="ChEBI" id="CHEBI:15379"/>
        <dbReference type="ChEBI" id="CHEBI:17594"/>
        <dbReference type="ChEBI" id="CHEBI:17977"/>
        <dbReference type="EC" id="1.10.3.2"/>
    </reaction>
</comment>
<evidence type="ECO:0000256" key="3">
    <source>
        <dbReference type="ARBA" id="ARBA00010609"/>
    </source>
</evidence>
<keyword evidence="12" id="KW-0439">Lignin degradation</keyword>
<organism evidence="17 18">
    <name type="scientific">Trichoderma asperellum (strain ATCC 204424 / CBS 433.97 / NBRC 101777)</name>
    <dbReference type="NCBI Taxonomy" id="1042311"/>
    <lineage>
        <taxon>Eukaryota</taxon>
        <taxon>Fungi</taxon>
        <taxon>Dikarya</taxon>
        <taxon>Ascomycota</taxon>
        <taxon>Pezizomycotina</taxon>
        <taxon>Sordariomycetes</taxon>
        <taxon>Hypocreomycetidae</taxon>
        <taxon>Hypocreales</taxon>
        <taxon>Hypocreaceae</taxon>
        <taxon>Trichoderma</taxon>
    </lineage>
</organism>
<proteinExistence type="inferred from homology"/>
<feature type="chain" id="PRO_5015555056" description="laccase" evidence="13">
    <location>
        <begin position="19"/>
        <end position="566"/>
    </location>
</feature>
<dbReference type="GO" id="GO:0046274">
    <property type="term" value="P:lignin catabolic process"/>
    <property type="evidence" value="ECO:0007669"/>
    <property type="project" value="UniProtKB-KW"/>
</dbReference>
<evidence type="ECO:0000259" key="15">
    <source>
        <dbReference type="Pfam" id="PF07731"/>
    </source>
</evidence>
<keyword evidence="18" id="KW-1185">Reference proteome</keyword>
<dbReference type="AlphaFoldDB" id="A0A2T3YR43"/>
<evidence type="ECO:0000256" key="1">
    <source>
        <dbReference type="ARBA" id="ARBA00000349"/>
    </source>
</evidence>
<keyword evidence="6 13" id="KW-0732">Signal</keyword>
<comment type="similarity">
    <text evidence="3">Belongs to the multicopper oxidase family.</text>
</comment>
<sequence length="566" mass="62051">MMWPPLFVASLIAGTVLAFPSFDRAVAPYLHPRSSCSGNTATTRNEWCNFDISTDYYIEAPDTGVTREYWLELTDITVAPDGFSRYAQAINGSIPGPILFADWGDTVVVHVSNALSTSSNGTSLHFHGIRQNFTNQNDGVVSITQCPTPPGSSITYTWKATQYGTTWYHSHFGLQAWEGVFGGIVINGPATANYDEDLGVLFLNDWSHQTADELYQSAETSGPPTLTTGLINGTNVFDDAGHRFNTSFTEGKTYRLRLVNGAIDSHFKFSIDNHTMQVIANDLVPITPFNTSILSIGMGQRYDVIITANQSSVADNFWMRAIPQSACSSNENSDDIKGIVYYGSSAGTPETTGYSYTDSCDDEDISNLVPFVSKSVSSDTTTEDEAVTVGKNSDNLFKWYLNSTTMVVDWEDPSLLQVYNGATTFDASNAVISLPNANEWVYTVISTTMPVSHPVHLHGFDFYILAQGTGTYSDSVTLNTDNPPRRDVAMLPASGYLVLAFETDNPGAWLMHCHIGWHTSEGFALQWIVRESEITELIDYDTLNSTCAAWKSYASDNSVIEDDSGV</sequence>
<dbReference type="Pfam" id="PF07731">
    <property type="entry name" value="Cu-oxidase_2"/>
    <property type="match status" value="1"/>
</dbReference>
<comment type="cofactor">
    <cofactor evidence="2">
        <name>Cu cation</name>
        <dbReference type="ChEBI" id="CHEBI:23378"/>
    </cofactor>
</comment>
<evidence type="ECO:0000259" key="14">
    <source>
        <dbReference type="Pfam" id="PF00394"/>
    </source>
</evidence>
<evidence type="ECO:0000259" key="16">
    <source>
        <dbReference type="Pfam" id="PF07732"/>
    </source>
</evidence>
<dbReference type="EMBL" id="KZ679283">
    <property type="protein sequence ID" value="PTB35045.1"/>
    <property type="molecule type" value="Genomic_DNA"/>
</dbReference>
<keyword evidence="7" id="KW-0677">Repeat</keyword>
<dbReference type="CDD" id="cd13854">
    <property type="entry name" value="CuRO_1_MaLCC_like"/>
    <property type="match status" value="1"/>
</dbReference>
<accession>A0A2T3YR43</accession>
<dbReference type="GO" id="GO:0052716">
    <property type="term" value="F:hydroquinone:oxygen oxidoreductase activity"/>
    <property type="evidence" value="ECO:0007669"/>
    <property type="project" value="UniProtKB-EC"/>
</dbReference>
<keyword evidence="11" id="KW-0325">Glycoprotein</keyword>
<evidence type="ECO:0000256" key="5">
    <source>
        <dbReference type="ARBA" id="ARBA00022723"/>
    </source>
</evidence>
<dbReference type="GO" id="GO:0005507">
    <property type="term" value="F:copper ion binding"/>
    <property type="evidence" value="ECO:0007669"/>
    <property type="project" value="InterPro"/>
</dbReference>
<feature type="signal peptide" evidence="13">
    <location>
        <begin position="1"/>
        <end position="18"/>
    </location>
</feature>
<dbReference type="Pfam" id="PF07732">
    <property type="entry name" value="Cu-oxidase_3"/>
    <property type="match status" value="1"/>
</dbReference>
<evidence type="ECO:0000256" key="12">
    <source>
        <dbReference type="ARBA" id="ARBA00023185"/>
    </source>
</evidence>
<evidence type="ECO:0000256" key="11">
    <source>
        <dbReference type="ARBA" id="ARBA00023180"/>
    </source>
</evidence>
<dbReference type="PANTHER" id="PTHR11709:SF502">
    <property type="entry name" value="MULTICOPPER OXIDASE"/>
    <property type="match status" value="1"/>
</dbReference>
<keyword evidence="5" id="KW-0479">Metal-binding</keyword>
<dbReference type="STRING" id="1042311.A0A2T3YR43"/>
<evidence type="ECO:0000256" key="9">
    <source>
        <dbReference type="ARBA" id="ARBA00023008"/>
    </source>
</evidence>
<evidence type="ECO:0000313" key="17">
    <source>
        <dbReference type="EMBL" id="PTB35045.1"/>
    </source>
</evidence>
<dbReference type="PANTHER" id="PTHR11709">
    <property type="entry name" value="MULTI-COPPER OXIDASE"/>
    <property type="match status" value="1"/>
</dbReference>
<dbReference type="Proteomes" id="UP000240493">
    <property type="component" value="Unassembled WGS sequence"/>
</dbReference>
<evidence type="ECO:0000256" key="7">
    <source>
        <dbReference type="ARBA" id="ARBA00022737"/>
    </source>
</evidence>
<dbReference type="InterPro" id="IPR011706">
    <property type="entry name" value="Cu-oxidase_C"/>
</dbReference>
<dbReference type="EC" id="1.10.3.2" evidence="4"/>
<evidence type="ECO:0000256" key="8">
    <source>
        <dbReference type="ARBA" id="ARBA00023002"/>
    </source>
</evidence>
<dbReference type="InterPro" id="IPR011707">
    <property type="entry name" value="Cu-oxidase-like_N"/>
</dbReference>
<protein>
    <recommendedName>
        <fullName evidence="4">laccase</fullName>
        <ecNumber evidence="4">1.10.3.2</ecNumber>
    </recommendedName>
</protein>
<dbReference type="InterPro" id="IPR008972">
    <property type="entry name" value="Cupredoxin"/>
</dbReference>
<feature type="domain" description="Plastocyanin-like" evidence="14">
    <location>
        <begin position="200"/>
        <end position="334"/>
    </location>
</feature>